<proteinExistence type="predicted"/>
<evidence type="ECO:0000256" key="1">
    <source>
        <dbReference type="SAM" id="MobiDB-lite"/>
    </source>
</evidence>
<gene>
    <name evidence="2" type="ORF">EJB05_12837</name>
</gene>
<accession>A0A5J9VTC0</accession>
<reference evidence="2 3" key="1">
    <citation type="journal article" date="2019" name="Sci. Rep.">
        <title>A high-quality genome of Eragrostis curvula grass provides insights into Poaceae evolution and supports new strategies to enhance forage quality.</title>
        <authorList>
            <person name="Carballo J."/>
            <person name="Santos B.A.C.M."/>
            <person name="Zappacosta D."/>
            <person name="Garbus I."/>
            <person name="Selva J.P."/>
            <person name="Gallo C.A."/>
            <person name="Diaz A."/>
            <person name="Albertini E."/>
            <person name="Caccamo M."/>
            <person name="Echenique V."/>
        </authorList>
    </citation>
    <scope>NUCLEOTIDE SEQUENCE [LARGE SCALE GENOMIC DNA]</scope>
    <source>
        <strain evidence="3">cv. Victoria</strain>
        <tissue evidence="2">Leaf</tissue>
    </source>
</reference>
<feature type="non-terminal residue" evidence="2">
    <location>
        <position position="409"/>
    </location>
</feature>
<feature type="region of interest" description="Disordered" evidence="1">
    <location>
        <begin position="188"/>
        <end position="209"/>
    </location>
</feature>
<dbReference type="AlphaFoldDB" id="A0A5J9VTC0"/>
<sequence length="409" mass="45733">MPSAIRQATKITRRSWPDRRSRHVYTPFVCCLPDRRSAFAGLIAVEESGGSPCWPSSRSSATPPICSSTWGSRSQPPRAAVRPSPRSGIGRPTLRTVPNPESFVMVKRTAGEKDHDEEPLGECRNTYDNEELYRANRAHENYLACGHGGMNVVGVASPTKLNKTSSLRRPLSDCTNIVSNGKNYGQVSKELATKREKESEKKRQYRGRLKAELENSVPDGELAAKRKKEAERKRQYRARKKAELEIFVSPSIRSTVTNPTMVLGAIHKPCTMNNQIGSNQTMIAADTQATCDAVEVGNCDPNVDNIECVTVDRVGINESQRAKWRDSTQRYRKRKQEQQNSANLASASELKRSRLQSANATLTDEIHEPSVEGLELDVEDDFELGRRTDGSAMRMASYRPTRLVYDYIT</sequence>
<organism evidence="2 3">
    <name type="scientific">Eragrostis curvula</name>
    <name type="common">weeping love grass</name>
    <dbReference type="NCBI Taxonomy" id="38414"/>
    <lineage>
        <taxon>Eukaryota</taxon>
        <taxon>Viridiplantae</taxon>
        <taxon>Streptophyta</taxon>
        <taxon>Embryophyta</taxon>
        <taxon>Tracheophyta</taxon>
        <taxon>Spermatophyta</taxon>
        <taxon>Magnoliopsida</taxon>
        <taxon>Liliopsida</taxon>
        <taxon>Poales</taxon>
        <taxon>Poaceae</taxon>
        <taxon>PACMAD clade</taxon>
        <taxon>Chloridoideae</taxon>
        <taxon>Eragrostideae</taxon>
        <taxon>Eragrostidinae</taxon>
        <taxon>Eragrostis</taxon>
    </lineage>
</organism>
<feature type="compositionally biased region" description="Low complexity" evidence="1">
    <location>
        <begin position="72"/>
        <end position="87"/>
    </location>
</feature>
<dbReference type="EMBL" id="RWGY01000007">
    <property type="protein sequence ID" value="TVU39419.1"/>
    <property type="molecule type" value="Genomic_DNA"/>
</dbReference>
<evidence type="ECO:0000313" key="3">
    <source>
        <dbReference type="Proteomes" id="UP000324897"/>
    </source>
</evidence>
<evidence type="ECO:0000313" key="2">
    <source>
        <dbReference type="EMBL" id="TVU39419.1"/>
    </source>
</evidence>
<feature type="non-terminal residue" evidence="2">
    <location>
        <position position="1"/>
    </location>
</feature>
<name>A0A5J9VTC0_9POAL</name>
<feature type="region of interest" description="Disordered" evidence="1">
    <location>
        <begin position="325"/>
        <end position="350"/>
    </location>
</feature>
<feature type="compositionally biased region" description="Basic and acidic residues" evidence="1">
    <location>
        <begin position="191"/>
        <end position="202"/>
    </location>
</feature>
<protein>
    <submittedName>
        <fullName evidence="2">Uncharacterized protein</fullName>
    </submittedName>
</protein>
<feature type="region of interest" description="Disordered" evidence="1">
    <location>
        <begin position="64"/>
        <end position="97"/>
    </location>
</feature>
<dbReference type="Proteomes" id="UP000324897">
    <property type="component" value="Chromosome 4"/>
</dbReference>
<dbReference type="Gramene" id="TVU39419">
    <property type="protein sequence ID" value="TVU39419"/>
    <property type="gene ID" value="EJB05_12837"/>
</dbReference>
<keyword evidence="3" id="KW-1185">Reference proteome</keyword>
<comment type="caution">
    <text evidence="2">The sequence shown here is derived from an EMBL/GenBank/DDBJ whole genome shotgun (WGS) entry which is preliminary data.</text>
</comment>